<reference evidence="1" key="1">
    <citation type="submission" date="2019-11" db="EMBL/GenBank/DDBJ databases">
        <title>Whole genome comparisons of Staphylococcus agnetis isolates from cattle and chickens.</title>
        <authorList>
            <person name="Rhoads D."/>
            <person name="Shwani A."/>
            <person name="Adkins P."/>
            <person name="Calcutt M."/>
            <person name="Middleton J."/>
        </authorList>
    </citation>
    <scope>NUCLEOTIDE SEQUENCE</scope>
    <source>
        <strain evidence="1">1387</strain>
    </source>
</reference>
<accession>A0AAW9YWG4</accession>
<proteinExistence type="predicted"/>
<sequence>MNIKKKKHTNVGGLVDKPNFDHIETSELDIEKFLNKFKKEGDNMVKRATEKPREVEYIEFNGYENFEEVCEFVGCHYEGILLKVNRSGKEVIDIPRKGCFPVGTIFYRYLNPEYAHLSNHETGDYIYDVMPKDKFFCIYE</sequence>
<protein>
    <submittedName>
        <fullName evidence="1">Uncharacterized protein</fullName>
    </submittedName>
</protein>
<dbReference type="Proteomes" id="UP000646308">
    <property type="component" value="Unassembled WGS sequence"/>
</dbReference>
<evidence type="ECO:0000313" key="2">
    <source>
        <dbReference type="Proteomes" id="UP000646308"/>
    </source>
</evidence>
<comment type="caution">
    <text evidence="1">The sequence shown here is derived from an EMBL/GenBank/DDBJ whole genome shotgun (WGS) entry which is preliminary data.</text>
</comment>
<organism evidence="1 2">
    <name type="scientific">Staphylococcus agnetis</name>
    <dbReference type="NCBI Taxonomy" id="985762"/>
    <lineage>
        <taxon>Bacteria</taxon>
        <taxon>Bacillati</taxon>
        <taxon>Bacillota</taxon>
        <taxon>Bacilli</taxon>
        <taxon>Bacillales</taxon>
        <taxon>Staphylococcaceae</taxon>
        <taxon>Staphylococcus</taxon>
    </lineage>
</organism>
<evidence type="ECO:0000313" key="1">
    <source>
        <dbReference type="EMBL" id="NJI02253.1"/>
    </source>
</evidence>
<dbReference type="AlphaFoldDB" id="A0AAW9YWG4"/>
<gene>
    <name evidence="1" type="ORF">GLV84_05185</name>
</gene>
<name>A0AAW9YWG4_9STAP</name>
<dbReference type="EMBL" id="WMFL01000069">
    <property type="protein sequence ID" value="NJI02253.1"/>
    <property type="molecule type" value="Genomic_DNA"/>
</dbReference>
<dbReference type="RefSeq" id="WP_037567943.1">
    <property type="nucleotide sequence ID" value="NZ_JALGOF010000033.1"/>
</dbReference>